<reference evidence="1" key="1">
    <citation type="submission" date="2019-01" db="EMBL/GenBank/DDBJ databases">
        <authorList>
            <consortium name="Genoscope - CEA"/>
            <person name="William W."/>
        </authorList>
    </citation>
    <scope>NUCLEOTIDE SEQUENCE</scope>
    <source>
        <strain evidence="1">CR-1</strain>
    </source>
</reference>
<gene>
    <name evidence="1" type="ORF">EPICR_120046</name>
</gene>
<dbReference type="InterPro" id="IPR022148">
    <property type="entry name" value="CopG_antitoxin"/>
</dbReference>
<accession>A0A484HJV5</accession>
<name>A0A484HJV5_9BACT</name>
<dbReference type="Pfam" id="PF12441">
    <property type="entry name" value="CopG_antitoxin"/>
    <property type="match status" value="1"/>
</dbReference>
<evidence type="ECO:0000313" key="1">
    <source>
        <dbReference type="EMBL" id="VEN73149.1"/>
    </source>
</evidence>
<protein>
    <submittedName>
        <fullName evidence="1">Uncharacterized protein</fullName>
    </submittedName>
</protein>
<dbReference type="EMBL" id="CAACVI010000004">
    <property type="protein sequence ID" value="VEN73149.1"/>
    <property type="molecule type" value="Genomic_DNA"/>
</dbReference>
<proteinExistence type="predicted"/>
<sequence>MEKNKLSSISKASTYEKMGEFWDSHDFTEFDDERTVDVRFEISCKISVEPDLLSSIEKHARLRKIDTETLVNLWLHEKLSQVNADMRPLG</sequence>
<organism evidence="1">
    <name type="scientific">uncultured Desulfobacteraceae bacterium</name>
    <dbReference type="NCBI Taxonomy" id="218296"/>
    <lineage>
        <taxon>Bacteria</taxon>
        <taxon>Pseudomonadati</taxon>
        <taxon>Thermodesulfobacteriota</taxon>
        <taxon>Desulfobacteria</taxon>
        <taxon>Desulfobacterales</taxon>
        <taxon>Desulfobacteraceae</taxon>
        <taxon>environmental samples</taxon>
    </lineage>
</organism>
<dbReference type="AlphaFoldDB" id="A0A484HJV5"/>